<reference evidence="4" key="1">
    <citation type="journal article" date="2021" name="Microbiol. Resour. Announc.">
        <title>LGAAP: Leishmaniinae Genome Assembly and Annotation Pipeline.</title>
        <authorList>
            <person name="Almutairi H."/>
            <person name="Urbaniak M.D."/>
            <person name="Bates M.D."/>
            <person name="Jariyapan N."/>
            <person name="Kwakye-Nuako G."/>
            <person name="Thomaz-Soccol V."/>
            <person name="Al-Salem W.S."/>
            <person name="Dillon R.J."/>
            <person name="Bates P.A."/>
            <person name="Gatherer D."/>
        </authorList>
    </citation>
    <scope>NUCLEOTIDE SEQUENCE [LARGE SCALE GENOMIC DNA]</scope>
</reference>
<dbReference type="RefSeq" id="XP_067176852.1">
    <property type="nucleotide sequence ID" value="XM_067321484.1"/>
</dbReference>
<dbReference type="OrthoDB" id="247919at2759"/>
<evidence type="ECO:0000256" key="1">
    <source>
        <dbReference type="ARBA" id="ARBA00022448"/>
    </source>
</evidence>
<evidence type="ECO:0000313" key="4">
    <source>
        <dbReference type="Proteomes" id="UP000673552"/>
    </source>
</evidence>
<sequence>MRCRRGIVAVVDALRHSELHRMLDLTALVSVGIRAVLGAGVFCMTGHAAPLYVGPMMPLLFLVGMCPCFCIGLCDAELSMMMPVGGSAYTYAFLAFGGPRWLRGGCVPDVGASPF</sequence>
<name>A0A836KH39_9TRYP</name>
<feature type="transmembrane region" description="Helical" evidence="2">
    <location>
        <begin position="25"/>
        <end position="49"/>
    </location>
</feature>
<comment type="caution">
    <text evidence="3">The sequence shown here is derived from an EMBL/GenBank/DDBJ whole genome shotgun (WGS) entry which is preliminary data.</text>
</comment>
<keyword evidence="2" id="KW-0472">Membrane</keyword>
<feature type="transmembrane region" description="Helical" evidence="2">
    <location>
        <begin position="55"/>
        <end position="74"/>
    </location>
</feature>
<dbReference type="KEGG" id="lmat:92513996"/>
<dbReference type="PANTHER" id="PTHR43243">
    <property type="entry name" value="INNER MEMBRANE TRANSPORTER YGJI-RELATED"/>
    <property type="match status" value="1"/>
</dbReference>
<gene>
    <name evidence="3" type="ORF">LSCM1_03956</name>
</gene>
<keyword evidence="2" id="KW-1133">Transmembrane helix</keyword>
<dbReference type="Proteomes" id="UP000673552">
    <property type="component" value="Unassembled WGS sequence"/>
</dbReference>
<evidence type="ECO:0000256" key="2">
    <source>
        <dbReference type="SAM" id="Phobius"/>
    </source>
</evidence>
<dbReference type="AlphaFoldDB" id="A0A836KH39"/>
<evidence type="ECO:0008006" key="5">
    <source>
        <dbReference type="Google" id="ProtNLM"/>
    </source>
</evidence>
<dbReference type="Gene3D" id="1.20.1740.10">
    <property type="entry name" value="Amino acid/polyamine transporter I"/>
    <property type="match status" value="1"/>
</dbReference>
<dbReference type="GO" id="GO:0015171">
    <property type="term" value="F:amino acid transmembrane transporter activity"/>
    <property type="evidence" value="ECO:0007669"/>
    <property type="project" value="TreeGrafter"/>
</dbReference>
<evidence type="ECO:0000313" key="3">
    <source>
        <dbReference type="EMBL" id="KAG5472552.1"/>
    </source>
</evidence>
<accession>A0A836KH39</accession>
<keyword evidence="1" id="KW-0813">Transport</keyword>
<keyword evidence="2" id="KW-0812">Transmembrane</keyword>
<reference evidence="4" key="2">
    <citation type="journal article" date="2021" name="Sci. Data">
        <title>Chromosome-scale genome sequencing, assembly and annotation of six genomes from subfamily Leishmaniinae.</title>
        <authorList>
            <person name="Almutairi H."/>
            <person name="Urbaniak M.D."/>
            <person name="Bates M.D."/>
            <person name="Jariyapan N."/>
            <person name="Kwakye-Nuako G."/>
            <person name="Thomaz Soccol V."/>
            <person name="Al-Salem W.S."/>
            <person name="Dillon R.J."/>
            <person name="Bates P.A."/>
            <person name="Gatherer D."/>
        </authorList>
    </citation>
    <scope>NUCLEOTIDE SEQUENCE [LARGE SCALE GENOMIC DNA]</scope>
</reference>
<dbReference type="EMBL" id="JAFEUZ010000030">
    <property type="protein sequence ID" value="KAG5472552.1"/>
    <property type="molecule type" value="Genomic_DNA"/>
</dbReference>
<dbReference type="GeneID" id="92513996"/>
<keyword evidence="4" id="KW-1185">Reference proteome</keyword>
<organism evidence="3 4">
    <name type="scientific">Leishmania martiniquensis</name>
    <dbReference type="NCBI Taxonomy" id="1580590"/>
    <lineage>
        <taxon>Eukaryota</taxon>
        <taxon>Discoba</taxon>
        <taxon>Euglenozoa</taxon>
        <taxon>Kinetoplastea</taxon>
        <taxon>Metakinetoplastina</taxon>
        <taxon>Trypanosomatida</taxon>
        <taxon>Trypanosomatidae</taxon>
        <taxon>Leishmaniinae</taxon>
        <taxon>Leishmania</taxon>
    </lineage>
</organism>
<dbReference type="PANTHER" id="PTHR43243:SF4">
    <property type="entry name" value="CATIONIC AMINO ACID TRANSPORTER 4"/>
    <property type="match status" value="1"/>
</dbReference>
<proteinExistence type="predicted"/>
<protein>
    <recommendedName>
        <fullName evidence="5">Amino acid permease/ SLC12A domain-containing protein</fullName>
    </recommendedName>
</protein>